<evidence type="ECO:0000256" key="6">
    <source>
        <dbReference type="ARBA" id="ARBA00023242"/>
    </source>
</evidence>
<evidence type="ECO:0000313" key="10">
    <source>
        <dbReference type="EMBL" id="KAG9275916.1"/>
    </source>
</evidence>
<evidence type="ECO:0000256" key="2">
    <source>
        <dbReference type="ARBA" id="ARBA00022723"/>
    </source>
</evidence>
<dbReference type="Gene3D" id="3.30.160.60">
    <property type="entry name" value="Classic Zinc Finger"/>
    <property type="match status" value="2"/>
</dbReference>
<feature type="region of interest" description="Disordered" evidence="8">
    <location>
        <begin position="211"/>
        <end position="245"/>
    </location>
</feature>
<evidence type="ECO:0000256" key="5">
    <source>
        <dbReference type="ARBA" id="ARBA00022833"/>
    </source>
</evidence>
<feature type="compositionally biased region" description="Basic and acidic residues" evidence="8">
    <location>
        <begin position="710"/>
        <end position="726"/>
    </location>
</feature>
<dbReference type="EMBL" id="JAICCE010000006">
    <property type="protein sequence ID" value="KAG9275916.1"/>
    <property type="molecule type" value="Genomic_DNA"/>
</dbReference>
<organism evidence="10 11">
    <name type="scientific">Astyanax mexicanus</name>
    <name type="common">Blind cave fish</name>
    <name type="synonym">Astyanax fasciatus mexicanus</name>
    <dbReference type="NCBI Taxonomy" id="7994"/>
    <lineage>
        <taxon>Eukaryota</taxon>
        <taxon>Metazoa</taxon>
        <taxon>Chordata</taxon>
        <taxon>Craniata</taxon>
        <taxon>Vertebrata</taxon>
        <taxon>Euteleostomi</taxon>
        <taxon>Actinopterygii</taxon>
        <taxon>Neopterygii</taxon>
        <taxon>Teleostei</taxon>
        <taxon>Ostariophysi</taxon>
        <taxon>Characiformes</taxon>
        <taxon>Characoidei</taxon>
        <taxon>Acestrorhamphidae</taxon>
        <taxon>Acestrorhamphinae</taxon>
        <taxon>Astyanax</taxon>
    </lineage>
</organism>
<feature type="compositionally biased region" description="Basic and acidic residues" evidence="8">
    <location>
        <begin position="608"/>
        <end position="620"/>
    </location>
</feature>
<protein>
    <recommendedName>
        <fullName evidence="9">C2H2-type domain-containing protein</fullName>
    </recommendedName>
</protein>
<keyword evidence="2" id="KW-0479">Metal-binding</keyword>
<evidence type="ECO:0000256" key="8">
    <source>
        <dbReference type="SAM" id="MobiDB-lite"/>
    </source>
</evidence>
<feature type="region of interest" description="Disordered" evidence="8">
    <location>
        <begin position="575"/>
        <end position="624"/>
    </location>
</feature>
<keyword evidence="5" id="KW-0862">Zinc</keyword>
<evidence type="ECO:0000256" key="4">
    <source>
        <dbReference type="ARBA" id="ARBA00022771"/>
    </source>
</evidence>
<feature type="compositionally biased region" description="Basic and acidic residues" evidence="8">
    <location>
        <begin position="328"/>
        <end position="343"/>
    </location>
</feature>
<dbReference type="PANTHER" id="PTHR23226:SF416">
    <property type="entry name" value="FI01424P"/>
    <property type="match status" value="1"/>
</dbReference>
<feature type="compositionally biased region" description="Polar residues" evidence="8">
    <location>
        <begin position="593"/>
        <end position="602"/>
    </location>
</feature>
<keyword evidence="3" id="KW-0677">Repeat</keyword>
<name>A0A8T2M2S6_ASTMX</name>
<dbReference type="GO" id="GO:0000978">
    <property type="term" value="F:RNA polymerase II cis-regulatory region sequence-specific DNA binding"/>
    <property type="evidence" value="ECO:0007669"/>
    <property type="project" value="TreeGrafter"/>
</dbReference>
<keyword evidence="6" id="KW-0539">Nucleus</keyword>
<feature type="region of interest" description="Disordered" evidence="8">
    <location>
        <begin position="1205"/>
        <end position="1231"/>
    </location>
</feature>
<feature type="compositionally biased region" description="Basic and acidic residues" evidence="8">
    <location>
        <begin position="575"/>
        <end position="592"/>
    </location>
</feature>
<reference evidence="10 11" key="1">
    <citation type="submission" date="2021-07" db="EMBL/GenBank/DDBJ databases">
        <authorList>
            <person name="Imarazene B."/>
            <person name="Zahm M."/>
            <person name="Klopp C."/>
            <person name="Cabau C."/>
            <person name="Beille S."/>
            <person name="Jouanno E."/>
            <person name="Castinel A."/>
            <person name="Lluch J."/>
            <person name="Gil L."/>
            <person name="Kuchtly C."/>
            <person name="Lopez Roques C."/>
            <person name="Donnadieu C."/>
            <person name="Parrinello H."/>
            <person name="Journot L."/>
            <person name="Du K."/>
            <person name="Schartl M."/>
            <person name="Retaux S."/>
            <person name="Guiguen Y."/>
        </authorList>
    </citation>
    <scope>NUCLEOTIDE SEQUENCE [LARGE SCALE GENOMIC DNA]</scope>
    <source>
        <strain evidence="10">Pach_M1</strain>
        <tissue evidence="10">Testis</tissue>
    </source>
</reference>
<dbReference type="GO" id="GO:0005634">
    <property type="term" value="C:nucleus"/>
    <property type="evidence" value="ECO:0007669"/>
    <property type="project" value="UniProtKB-SubCell"/>
</dbReference>
<feature type="region of interest" description="Disordered" evidence="8">
    <location>
        <begin position="644"/>
        <end position="756"/>
    </location>
</feature>
<feature type="region of interest" description="Disordered" evidence="8">
    <location>
        <begin position="322"/>
        <end position="354"/>
    </location>
</feature>
<dbReference type="PANTHER" id="PTHR23226">
    <property type="entry name" value="ZINC FINGER AND SCAN DOMAIN-CONTAINING"/>
    <property type="match status" value="1"/>
</dbReference>
<comment type="subcellular location">
    <subcellularLocation>
        <location evidence="1">Nucleus</location>
    </subcellularLocation>
</comment>
<feature type="domain" description="C2H2-type" evidence="9">
    <location>
        <begin position="1348"/>
        <end position="1381"/>
    </location>
</feature>
<feature type="compositionally biased region" description="Basic and acidic residues" evidence="8">
    <location>
        <begin position="738"/>
        <end position="756"/>
    </location>
</feature>
<comment type="caution">
    <text evidence="10">The sequence shown here is derived from an EMBL/GenBank/DDBJ whole genome shotgun (WGS) entry which is preliminary data.</text>
</comment>
<dbReference type="PROSITE" id="PS50157">
    <property type="entry name" value="ZINC_FINGER_C2H2_2"/>
    <property type="match status" value="2"/>
</dbReference>
<feature type="region of interest" description="Disordered" evidence="8">
    <location>
        <begin position="268"/>
        <end position="293"/>
    </location>
</feature>
<evidence type="ECO:0000256" key="3">
    <source>
        <dbReference type="ARBA" id="ARBA00022737"/>
    </source>
</evidence>
<dbReference type="GO" id="GO:0008270">
    <property type="term" value="F:zinc ion binding"/>
    <property type="evidence" value="ECO:0007669"/>
    <property type="project" value="UniProtKB-KW"/>
</dbReference>
<feature type="compositionally biased region" description="Acidic residues" evidence="8">
    <location>
        <begin position="530"/>
        <end position="539"/>
    </location>
</feature>
<feature type="compositionally biased region" description="Pro residues" evidence="8">
    <location>
        <begin position="1211"/>
        <end position="1222"/>
    </location>
</feature>
<dbReference type="GO" id="GO:0000981">
    <property type="term" value="F:DNA-binding transcription factor activity, RNA polymerase II-specific"/>
    <property type="evidence" value="ECO:0007669"/>
    <property type="project" value="TreeGrafter"/>
</dbReference>
<sequence>MTQQTQGTITWKVSNHYSLQGDSSEDDEFIPGHGLRGSCEDCVCCVCGETFTFLNNLIEHFSVHKGEVRCHLCQVTFTRAISLALHLENAHPNYHLYCESCKVMFWSTWHMNQHMGQHVEGRKVEPTNEDIKPLQTEAQKPLWLEVEVEEVMVKTEEVEVKCVKDEEEEVQLGKLQWATESISTTFSKEGQLSDHNYCRVKDSNAISSCISRSSSREQNESDANSNSEPLPVFNNRPNTGGSDFNSVNVLEEKVEVLVLRSLAQREEASKADRNVTSCEGRAQEEEMPSLSVSVLPKLEPEQLELDIKLEDDSENDVLECAPVEDDSEKAGVENVDVKEESDSSQRSSLYSPLKDISSDTDSAFDMSTDYDSDFSDEGSLRLLRSRAVKKRRVRFNTNEDSVSPENACAVTDPRTSDCTASSSIKITALNDNNIFSNYTCLSCLQVFPNQKTFMMHSCGKCKVRRTLSSSITKSKSPKEDLPKDHNYSSLNCVVEPAVSNQRLAHHSLSSTREQRENTEPVSGLDNVESSTDDSECEEQDNVEIVVLRAMPQTEGVTNTGRVVLQAAYEKVIKTQVRGDKPSKTEEQEETTKSNHTMSSMPDSVSVKLEPEQKEISIKEEDSVEDSFWECAPIEEDLENIKKEENTEIKVESDNTNLHISLRSPVEDSSTETDGASGVSTDDRRSESLEGSSTRELQPRIVDIRSGVSMEDQKSDSLQESSTRELQPRIVDIRSGVSMEDKKSDSLQESSTREFHPRIVDIRSGVSMEDKKSDSLEESSTRELQPRIVDIRSICTTNTYDKQFEPVKAVAKLTNLPSSGTLVNSVKVSAGSQSGTFTSAGRQSCTSTSAGPQSCKSTSAGPQSCTSTVKPINSVNPSAAAPKSSSSKDIHICYSCGLLKVPCACLSRQKTCYICREVCDSEQLLLKHQSEKHPLTKYVCSTCVQVFPNQNSFAMHACCQLKLPALPNATPAKTTKSNVKNPPTMYVKFIRPPAVPGSSNQPLNNGGSQTSTSVPSAFNFIVSNNVIKIVDASQNLLPNNPCPTQTVPVPSTPSTPNNAGRNVASVALNGGQASVNPLSTVTWTKSGQMQVIIPSASPAGAKPNQTEIVFQGGVPSQVQQVLAANSVVPETLVSGSSAQGCNQSKVALRIPSYPSNSNKVSVSFSPTPVQFPTPTFVSAGRVRTLPSTSHKLPGLVRPFVVPLPKPSSASAPLPPPALAPPPVRSSASPPTQKAALLQPSIINHLDPCTPSISPDQSSQLSQDSLCIVTMFVNQSQDLALHKRMRQNWRSKTMFHCRHCGIIARQPSLGIRHRYQHRGPRLHKCQCGRTFEQRLHLLRHQVQHAEAVRYVCAACGQTFHGTHQLACHKHKVRLKSVQSNTKKLVRRDCRNLFSCDCGQGFSRSSALLWHMLKNSKSCKRSKKGSLASDLAKNS</sequence>
<gene>
    <name evidence="10" type="ORF">AMEX_G8159</name>
</gene>
<keyword evidence="4 7" id="KW-0863">Zinc-finger</keyword>
<evidence type="ECO:0000259" key="9">
    <source>
        <dbReference type="PROSITE" id="PS50157"/>
    </source>
</evidence>
<dbReference type="InterPro" id="IPR036236">
    <property type="entry name" value="Znf_C2H2_sf"/>
</dbReference>
<evidence type="ECO:0000256" key="7">
    <source>
        <dbReference type="PROSITE-ProRule" id="PRU00042"/>
    </source>
</evidence>
<feature type="region of interest" description="Disordered" evidence="8">
    <location>
        <begin position="503"/>
        <end position="539"/>
    </location>
</feature>
<evidence type="ECO:0000313" key="11">
    <source>
        <dbReference type="Proteomes" id="UP000752171"/>
    </source>
</evidence>
<dbReference type="InterPro" id="IPR013087">
    <property type="entry name" value="Znf_C2H2_type"/>
</dbReference>
<dbReference type="SMART" id="SM00355">
    <property type="entry name" value="ZnF_C2H2"/>
    <property type="match status" value="7"/>
</dbReference>
<feature type="domain" description="C2H2-type" evidence="9">
    <location>
        <begin position="42"/>
        <end position="69"/>
    </location>
</feature>
<evidence type="ECO:0000256" key="1">
    <source>
        <dbReference type="ARBA" id="ARBA00004123"/>
    </source>
</evidence>
<feature type="compositionally biased region" description="Polar residues" evidence="8">
    <location>
        <begin position="235"/>
        <end position="245"/>
    </location>
</feature>
<feature type="region of interest" description="Disordered" evidence="8">
    <location>
        <begin position="838"/>
        <end position="862"/>
    </location>
</feature>
<accession>A0A8T2M2S6</accession>
<dbReference type="PROSITE" id="PS00028">
    <property type="entry name" value="ZINC_FINGER_C2H2_1"/>
    <property type="match status" value="3"/>
</dbReference>
<proteinExistence type="predicted"/>
<dbReference type="SUPFAM" id="SSF57667">
    <property type="entry name" value="beta-beta-alpha zinc fingers"/>
    <property type="match status" value="2"/>
</dbReference>
<dbReference type="Proteomes" id="UP000752171">
    <property type="component" value="Unassembled WGS sequence"/>
</dbReference>